<dbReference type="Proteomes" id="UP000007947">
    <property type="component" value="Chromosome"/>
</dbReference>
<feature type="region of interest" description="Disordered" evidence="1">
    <location>
        <begin position="1"/>
        <end position="46"/>
    </location>
</feature>
<evidence type="ECO:0000313" key="2">
    <source>
        <dbReference type="EMBL" id="BAK37990.1"/>
    </source>
</evidence>
<dbReference type="AlphaFoldDB" id="F5XG56"/>
<organism evidence="2 3">
    <name type="scientific">Microlunatus phosphovorus (strain ATCC 700054 / DSM 10555 / JCM 9379 / NBRC 101784 / NCIMB 13414 / VKM Ac-1990 / NM-1)</name>
    <dbReference type="NCBI Taxonomy" id="1032480"/>
    <lineage>
        <taxon>Bacteria</taxon>
        <taxon>Bacillati</taxon>
        <taxon>Actinomycetota</taxon>
        <taxon>Actinomycetes</taxon>
        <taxon>Propionibacteriales</taxon>
        <taxon>Propionibacteriaceae</taxon>
        <taxon>Microlunatus</taxon>
    </lineage>
</organism>
<proteinExistence type="predicted"/>
<gene>
    <name evidence="2" type="ordered locus">MLP_49760</name>
</gene>
<dbReference type="HOGENOM" id="CLU_3185847_0_0_11"/>
<keyword evidence="3" id="KW-1185">Reference proteome</keyword>
<name>F5XG56_MICPN</name>
<protein>
    <submittedName>
        <fullName evidence="2">Uncharacterized protein</fullName>
    </submittedName>
</protein>
<reference evidence="2 3" key="1">
    <citation type="submission" date="2011-05" db="EMBL/GenBank/DDBJ databases">
        <title>Whole genome sequence of Microlunatus phosphovorus NM-1.</title>
        <authorList>
            <person name="Hosoyama A."/>
            <person name="Sasaki K."/>
            <person name="Harada T."/>
            <person name="Igarashi R."/>
            <person name="Kawakoshi A."/>
            <person name="Sasagawa M."/>
            <person name="Fukada J."/>
            <person name="Nakamura S."/>
            <person name="Katano Y."/>
            <person name="Hanada S."/>
            <person name="Kamagata Y."/>
            <person name="Nakamura N."/>
            <person name="Yamazaki S."/>
            <person name="Fujita N."/>
        </authorList>
    </citation>
    <scope>NUCLEOTIDE SEQUENCE [LARGE SCALE GENOMIC DNA]</scope>
    <source>
        <strain evidence="3">ATCC 700054 / DSM 10555 / JCM 9379 / NBRC 101784 / NCIMB 13414 / VKM Ac-1990 / NM-1</strain>
    </source>
</reference>
<evidence type="ECO:0000313" key="3">
    <source>
        <dbReference type="Proteomes" id="UP000007947"/>
    </source>
</evidence>
<evidence type="ECO:0000256" key="1">
    <source>
        <dbReference type="SAM" id="MobiDB-lite"/>
    </source>
</evidence>
<sequence length="46" mass="4842">MVGAAGPETIAARADSGTSCARGPQLAADQTEDPYVLRPRAKDDRR</sequence>
<accession>F5XG56</accession>
<dbReference type="EMBL" id="AP012204">
    <property type="protein sequence ID" value="BAK37990.1"/>
    <property type="molecule type" value="Genomic_DNA"/>
</dbReference>
<dbReference type="KEGG" id="mph:MLP_49760"/>